<keyword evidence="7" id="KW-0998">Cell outer membrane</keyword>
<reference evidence="13 14" key="1">
    <citation type="submission" date="2021-02" db="EMBL/GenBank/DDBJ databases">
        <authorList>
            <person name="Lee D.-H."/>
        </authorList>
    </citation>
    <scope>NUCLEOTIDE SEQUENCE [LARGE SCALE GENOMIC DNA]</scope>
    <source>
        <strain evidence="13 14">UL073</strain>
    </source>
</reference>
<evidence type="ECO:0000256" key="9">
    <source>
        <dbReference type="ARBA" id="ARBA00037313"/>
    </source>
</evidence>
<keyword evidence="3 10" id="KW-0812">Transmembrane</keyword>
<dbReference type="InterPro" id="IPR003423">
    <property type="entry name" value="OMP_efflux"/>
</dbReference>
<dbReference type="InterPro" id="IPR010131">
    <property type="entry name" value="MdtP/NodT-like"/>
</dbReference>
<evidence type="ECO:0000256" key="8">
    <source>
        <dbReference type="ARBA" id="ARBA00023288"/>
    </source>
</evidence>
<dbReference type="EMBL" id="JAFEUP010000002">
    <property type="protein sequence ID" value="MBM7060616.1"/>
    <property type="molecule type" value="Genomic_DNA"/>
</dbReference>
<proteinExistence type="inferred from homology"/>
<evidence type="ECO:0000256" key="1">
    <source>
        <dbReference type="ARBA" id="ARBA00007613"/>
    </source>
</evidence>
<evidence type="ECO:0000256" key="12">
    <source>
        <dbReference type="SAM" id="Phobius"/>
    </source>
</evidence>
<comment type="subcellular location">
    <subcellularLocation>
        <location evidence="10">Cell outer membrane</location>
        <topology evidence="10">Lipid-anchor</topology>
    </subcellularLocation>
</comment>
<dbReference type="Gene3D" id="2.20.200.10">
    <property type="entry name" value="Outer membrane efflux proteins (OEP)"/>
    <property type="match status" value="1"/>
</dbReference>
<dbReference type="NCBIfam" id="TIGR01845">
    <property type="entry name" value="outer_NodT"/>
    <property type="match status" value="1"/>
</dbReference>
<evidence type="ECO:0000256" key="7">
    <source>
        <dbReference type="ARBA" id="ARBA00023237"/>
    </source>
</evidence>
<dbReference type="PANTHER" id="PTHR30203">
    <property type="entry name" value="OUTER MEMBRANE CATION EFFLUX PROTEIN"/>
    <property type="match status" value="1"/>
</dbReference>
<evidence type="ECO:0000313" key="13">
    <source>
        <dbReference type="EMBL" id="MBM7060616.1"/>
    </source>
</evidence>
<keyword evidence="2 10" id="KW-1134">Transmembrane beta strand</keyword>
<comment type="function">
    <text evidence="9">Could be involved in resistance to puromycin, acriflavine and tetraphenylarsonium chloride.</text>
</comment>
<sequence>MPTRSSSYNLPVAATILAAPPLLSRDLRVSRKLKNGLICLGSFAIFSIIAGCVSTGGIAPHQGHLDPATLATDSAIQAANRDAGWPQERWWSVYGDPQLDAWIATALDNSPSLAEASARIRQAMALAGAAEAAEAPQVNAEVKLQRHKWPTDFFYGPGELADTTTWNNEATLGLSYALDLWGRDRSDSERARNVAYMAAAEARVAQLELESNIVRTYVMLSLQYAELDIGHSMLKQQQEMLELAQRRLRGGIGTDFEVSQAQVPIPETRRKIDSLEEAIALNRNRLSALAGKGPGAGASLRRPQLKLAAAAGLPSQVPAELLGRRPDVVASRWRVAALAKGVDVARAGFYPNVDLMASIGFNAVGGGMLEYLTKSKFNYSVGPAVTLPIFDGGRLRGELGESAAAYDAAVAQYNQTLVNGLKDISDQLIRMHSADQQATFAAQSVQAASTAYQLAKEAYEGGLTDYLNVLQAQTSLFQQQLTEQKVAATRLAVHADLLVALGGGLIDQGDNPKPEALAPETVRVKAPVDE</sequence>
<evidence type="ECO:0000256" key="4">
    <source>
        <dbReference type="ARBA" id="ARBA00022729"/>
    </source>
</evidence>
<gene>
    <name evidence="13" type="ORF">JQX08_07830</name>
</gene>
<evidence type="ECO:0000313" key="14">
    <source>
        <dbReference type="Proteomes" id="UP000717995"/>
    </source>
</evidence>
<comment type="caution">
    <text evidence="13">The sequence shown here is derived from an EMBL/GenBank/DDBJ whole genome shotgun (WGS) entry which is preliminary data.</text>
</comment>
<keyword evidence="8 10" id="KW-0449">Lipoprotein</keyword>
<evidence type="ECO:0000256" key="6">
    <source>
        <dbReference type="ARBA" id="ARBA00023139"/>
    </source>
</evidence>
<feature type="region of interest" description="Disordered" evidence="11">
    <location>
        <begin position="509"/>
        <end position="530"/>
    </location>
</feature>
<keyword evidence="12" id="KW-1133">Transmembrane helix</keyword>
<dbReference type="PANTHER" id="PTHR30203:SF20">
    <property type="entry name" value="MULTIDRUG RESISTANCE OUTER MEMBRANE PROTEIN MDTP-RELATED"/>
    <property type="match status" value="1"/>
</dbReference>
<dbReference type="SUPFAM" id="SSF56954">
    <property type="entry name" value="Outer membrane efflux proteins (OEP)"/>
    <property type="match status" value="1"/>
</dbReference>
<evidence type="ECO:0000256" key="10">
    <source>
        <dbReference type="RuleBase" id="RU362097"/>
    </source>
</evidence>
<keyword evidence="6 10" id="KW-0564">Palmitate</keyword>
<dbReference type="Gene3D" id="1.20.1600.10">
    <property type="entry name" value="Outer membrane efflux proteins (OEP)"/>
    <property type="match status" value="1"/>
</dbReference>
<keyword evidence="4" id="KW-0732">Signal</keyword>
<comment type="similarity">
    <text evidence="1 10">Belongs to the outer membrane factor (OMF) (TC 1.B.17) family.</text>
</comment>
<evidence type="ECO:0000256" key="11">
    <source>
        <dbReference type="SAM" id="MobiDB-lite"/>
    </source>
</evidence>
<protein>
    <submittedName>
        <fullName evidence="13">Efflux transporter outer membrane subunit</fullName>
    </submittedName>
</protein>
<keyword evidence="5 10" id="KW-0472">Membrane</keyword>
<accession>A0ABS2IBX9</accession>
<keyword evidence="14" id="KW-1185">Reference proteome</keyword>
<dbReference type="Proteomes" id="UP000717995">
    <property type="component" value="Unassembled WGS sequence"/>
</dbReference>
<feature type="transmembrane region" description="Helical" evidence="12">
    <location>
        <begin position="36"/>
        <end position="59"/>
    </location>
</feature>
<evidence type="ECO:0000256" key="2">
    <source>
        <dbReference type="ARBA" id="ARBA00022452"/>
    </source>
</evidence>
<evidence type="ECO:0000256" key="3">
    <source>
        <dbReference type="ARBA" id="ARBA00022692"/>
    </source>
</evidence>
<name>A0ABS2IBX9_9GAMM</name>
<organism evidence="13 14">
    <name type="scientific">Zestomonas insulae</name>
    <dbReference type="NCBI Taxonomy" id="2809017"/>
    <lineage>
        <taxon>Bacteria</taxon>
        <taxon>Pseudomonadati</taxon>
        <taxon>Pseudomonadota</taxon>
        <taxon>Gammaproteobacteria</taxon>
        <taxon>Pseudomonadales</taxon>
        <taxon>Pseudomonadaceae</taxon>
        <taxon>Zestomonas</taxon>
    </lineage>
</organism>
<dbReference type="Pfam" id="PF02321">
    <property type="entry name" value="OEP"/>
    <property type="match status" value="2"/>
</dbReference>
<evidence type="ECO:0000256" key="5">
    <source>
        <dbReference type="ARBA" id="ARBA00023136"/>
    </source>
</evidence>